<feature type="compositionally biased region" description="Low complexity" evidence="1">
    <location>
        <begin position="362"/>
        <end position="374"/>
    </location>
</feature>
<feature type="compositionally biased region" description="Polar residues" evidence="1">
    <location>
        <begin position="346"/>
        <end position="358"/>
    </location>
</feature>
<accession>A0AAD7K873</accession>
<evidence type="ECO:0000256" key="2">
    <source>
        <dbReference type="SAM" id="SignalP"/>
    </source>
</evidence>
<keyword evidence="4" id="KW-1185">Reference proteome</keyword>
<feature type="compositionally biased region" description="Polar residues" evidence="1">
    <location>
        <begin position="460"/>
        <end position="475"/>
    </location>
</feature>
<protein>
    <submittedName>
        <fullName evidence="3">Uncharacterized protein</fullName>
    </submittedName>
</protein>
<organism evidence="3 4">
    <name type="scientific">Mycena maculata</name>
    <dbReference type="NCBI Taxonomy" id="230809"/>
    <lineage>
        <taxon>Eukaryota</taxon>
        <taxon>Fungi</taxon>
        <taxon>Dikarya</taxon>
        <taxon>Basidiomycota</taxon>
        <taxon>Agaricomycotina</taxon>
        <taxon>Agaricomycetes</taxon>
        <taxon>Agaricomycetidae</taxon>
        <taxon>Agaricales</taxon>
        <taxon>Marasmiineae</taxon>
        <taxon>Mycenaceae</taxon>
        <taxon>Mycena</taxon>
    </lineage>
</organism>
<feature type="signal peptide" evidence="2">
    <location>
        <begin position="1"/>
        <end position="26"/>
    </location>
</feature>
<evidence type="ECO:0000313" key="3">
    <source>
        <dbReference type="EMBL" id="KAJ7780310.1"/>
    </source>
</evidence>
<dbReference type="EMBL" id="JARJLG010000006">
    <property type="protein sequence ID" value="KAJ7780310.1"/>
    <property type="molecule type" value="Genomic_DNA"/>
</dbReference>
<feature type="compositionally biased region" description="Low complexity" evidence="1">
    <location>
        <begin position="433"/>
        <end position="452"/>
    </location>
</feature>
<feature type="region of interest" description="Disordered" evidence="1">
    <location>
        <begin position="51"/>
        <end position="124"/>
    </location>
</feature>
<feature type="chain" id="PRO_5041906251" evidence="2">
    <location>
        <begin position="27"/>
        <end position="592"/>
    </location>
</feature>
<dbReference type="AlphaFoldDB" id="A0AAD7K873"/>
<keyword evidence="2" id="KW-0732">Signal</keyword>
<feature type="compositionally biased region" description="Low complexity" evidence="1">
    <location>
        <begin position="317"/>
        <end position="337"/>
    </location>
</feature>
<feature type="region of interest" description="Disordered" evidence="1">
    <location>
        <begin position="265"/>
        <end position="562"/>
    </location>
</feature>
<evidence type="ECO:0000313" key="4">
    <source>
        <dbReference type="Proteomes" id="UP001215280"/>
    </source>
</evidence>
<gene>
    <name evidence="3" type="ORF">DFH07DRAFT_1055921</name>
</gene>
<reference evidence="3" key="1">
    <citation type="submission" date="2023-03" db="EMBL/GenBank/DDBJ databases">
        <title>Massive genome expansion in bonnet fungi (Mycena s.s.) driven by repeated elements and novel gene families across ecological guilds.</title>
        <authorList>
            <consortium name="Lawrence Berkeley National Laboratory"/>
            <person name="Harder C.B."/>
            <person name="Miyauchi S."/>
            <person name="Viragh M."/>
            <person name="Kuo A."/>
            <person name="Thoen E."/>
            <person name="Andreopoulos B."/>
            <person name="Lu D."/>
            <person name="Skrede I."/>
            <person name="Drula E."/>
            <person name="Henrissat B."/>
            <person name="Morin E."/>
            <person name="Kohler A."/>
            <person name="Barry K."/>
            <person name="LaButti K."/>
            <person name="Morin E."/>
            <person name="Salamov A."/>
            <person name="Lipzen A."/>
            <person name="Mereny Z."/>
            <person name="Hegedus B."/>
            <person name="Baldrian P."/>
            <person name="Stursova M."/>
            <person name="Weitz H."/>
            <person name="Taylor A."/>
            <person name="Grigoriev I.V."/>
            <person name="Nagy L.G."/>
            <person name="Martin F."/>
            <person name="Kauserud H."/>
        </authorList>
    </citation>
    <scope>NUCLEOTIDE SEQUENCE</scope>
    <source>
        <strain evidence="3">CBHHK188m</strain>
    </source>
</reference>
<feature type="compositionally biased region" description="Low complexity" evidence="1">
    <location>
        <begin position="508"/>
        <end position="552"/>
    </location>
</feature>
<feature type="compositionally biased region" description="Low complexity" evidence="1">
    <location>
        <begin position="387"/>
        <end position="405"/>
    </location>
</feature>
<evidence type="ECO:0000256" key="1">
    <source>
        <dbReference type="SAM" id="MobiDB-lite"/>
    </source>
</evidence>
<feature type="compositionally biased region" description="Low complexity" evidence="1">
    <location>
        <begin position="476"/>
        <end position="500"/>
    </location>
</feature>
<feature type="compositionally biased region" description="Acidic residues" evidence="1">
    <location>
        <begin position="268"/>
        <end position="281"/>
    </location>
</feature>
<sequence length="592" mass="60986">MVAVNPRFTLLALSLASLSLTPSADAAAINARPSAPGSPSKGARQPMPMKLAAKQQGNDDMSKKSRFHKSRAVGVPAPLVKRQQGQARFDMSRATRSHVGSEITTGDPRFHKSVRRDDPPQAPCNQTGVVSITSPNGSPNSTTNSTTMGHLVLNCSPTPYVLDASEKNSTTFTMVPYGNNTNTVVLQVPIDGCVSQNTTSPRTDAGPYCATYNPNPPQPEPLTVQKCNTATSSQQFYYDPTTGVVQPMWYTSPGNGTADAASAVNDQEVNDSDDSDSDDESITSRDAPSPRNVTLVFVPNKPVASDDEEKDASDPMSSSATETDTVTTTVTASPTPSFVAAEVDSHSSTTDAPSSTPFPTGVVSSTSSDDSAATPSFVAADVDPESTTDAPSSTPSPTDVVSSTSFDASAATPSFVAAEVDPSTTDAPYPTPSADSSVVSSTSSDDSAATSSYVLEDVDTSSTFVPAGASSTDVQPTSTSSGDPGTSTGSALDVQVAVSSSRDDDSQSTDTVAPMPSSSDSSAPTSIVSIVATSSASFSNSAPSPSSSADAVAPPPTSDEQAVWVGSPVPRAEMTAESTAPYHWMFSREDRL</sequence>
<comment type="caution">
    <text evidence="3">The sequence shown here is derived from an EMBL/GenBank/DDBJ whole genome shotgun (WGS) entry which is preliminary data.</text>
</comment>
<proteinExistence type="predicted"/>
<dbReference type="Proteomes" id="UP001215280">
    <property type="component" value="Unassembled WGS sequence"/>
</dbReference>
<name>A0AAD7K873_9AGAR</name>